<sequence>MRTKMPPNPNIAAIFLLWVAILSVATMGSAQPVTGAATAPGEEAATGPVTLSAVEYCAGHEYRNGVLERVHNDYGYWAGGRYHYYIKDYQGNVRAVIDEAGRLEEVNNYYPYGGLMGAAGSGVQPRKYGGKELDRENGLDWYDSQARHYPTITRFITMDPMAEKYYSASPYSYCHGNPINRIDPNGAEISLNKAIENKVCDAETISQYVSRLNAAFIGIATFNYDITNNMVIRSLSLPDVVITLTK</sequence>
<dbReference type="InterPro" id="IPR022385">
    <property type="entry name" value="Rhs_assc_core"/>
</dbReference>
<evidence type="ECO:0000313" key="1">
    <source>
        <dbReference type="EMBL" id="MSS18297.1"/>
    </source>
</evidence>
<dbReference type="InterPro" id="IPR050708">
    <property type="entry name" value="T6SS_VgrG/RHS"/>
</dbReference>
<dbReference type="Proteomes" id="UP000483362">
    <property type="component" value="Unassembled WGS sequence"/>
</dbReference>
<organism evidence="1 2">
    <name type="scientific">Sodaliphilus pleomorphus</name>
    <dbReference type="NCBI Taxonomy" id="2606626"/>
    <lineage>
        <taxon>Bacteria</taxon>
        <taxon>Pseudomonadati</taxon>
        <taxon>Bacteroidota</taxon>
        <taxon>Bacteroidia</taxon>
        <taxon>Bacteroidales</taxon>
        <taxon>Muribaculaceae</taxon>
        <taxon>Sodaliphilus</taxon>
    </lineage>
</organism>
<keyword evidence="2" id="KW-1185">Reference proteome</keyword>
<gene>
    <name evidence="1" type="ORF">FYJ29_11075</name>
</gene>
<dbReference type="AlphaFoldDB" id="A0A6L5XFL8"/>
<proteinExistence type="predicted"/>
<accession>A0A6L5XFL8</accession>
<evidence type="ECO:0000313" key="2">
    <source>
        <dbReference type="Proteomes" id="UP000483362"/>
    </source>
</evidence>
<dbReference type="NCBIfam" id="TIGR03696">
    <property type="entry name" value="Rhs_assc_core"/>
    <property type="match status" value="1"/>
</dbReference>
<dbReference type="EMBL" id="VULT01000019">
    <property type="protein sequence ID" value="MSS18297.1"/>
    <property type="molecule type" value="Genomic_DNA"/>
</dbReference>
<dbReference type="RefSeq" id="WP_154327466.1">
    <property type="nucleotide sequence ID" value="NZ_CP045696.1"/>
</dbReference>
<protein>
    <submittedName>
        <fullName evidence="1">RHS repeat-associated core domain-containing protein</fullName>
    </submittedName>
</protein>
<dbReference type="PANTHER" id="PTHR32305:SF15">
    <property type="entry name" value="PROTEIN RHSA-RELATED"/>
    <property type="match status" value="1"/>
</dbReference>
<dbReference type="Gene3D" id="2.180.10.10">
    <property type="entry name" value="RHS repeat-associated core"/>
    <property type="match status" value="1"/>
</dbReference>
<reference evidence="1 2" key="1">
    <citation type="submission" date="2019-08" db="EMBL/GenBank/DDBJ databases">
        <title>In-depth cultivation of the pig gut microbiome towards novel bacterial diversity and tailored functional studies.</title>
        <authorList>
            <person name="Wylensek D."/>
            <person name="Hitch T.C.A."/>
            <person name="Clavel T."/>
        </authorList>
    </citation>
    <scope>NUCLEOTIDE SEQUENCE [LARGE SCALE GENOMIC DNA]</scope>
    <source>
        <strain evidence="1 2">Oil-RF-744-WCA-WT-10</strain>
    </source>
</reference>
<name>A0A6L5XFL8_9BACT</name>
<dbReference type="PANTHER" id="PTHR32305">
    <property type="match status" value="1"/>
</dbReference>
<comment type="caution">
    <text evidence="1">The sequence shown here is derived from an EMBL/GenBank/DDBJ whole genome shotgun (WGS) entry which is preliminary data.</text>
</comment>